<proteinExistence type="predicted"/>
<name>A0ABV0BX72_9SPHI</name>
<reference evidence="1 2" key="1">
    <citation type="submission" date="2024-04" db="EMBL/GenBank/DDBJ databases">
        <title>WGS of bacteria from Torrens River.</title>
        <authorList>
            <person name="Wyrsch E.R."/>
            <person name="Drigo B."/>
        </authorList>
    </citation>
    <scope>NUCLEOTIDE SEQUENCE [LARGE SCALE GENOMIC DNA]</scope>
    <source>
        <strain evidence="1 2">TWI391</strain>
    </source>
</reference>
<sequence length="886" mass="100748">MKIKIGLTCIFIFTFLVSAFSQVKLKGKVTEAGGEPIPAVNLTLKTMAGKTLSFTMSSKTGDFTIDIPDISDQLELVATAVGLKTQSRIIDKENIKKDHDLIMAQENIKIQTVDISNRPQLVTDNDTLNYKTSDFSGLEDRTIGDVLRKMPGIKIEDDGQIKYNGKAISNFYIDGDNLLNDRYNVGTKIRHDAIEKVQIIEKDEPIKILQEHNMSDDVALNLVIKDEAKLAISKEMELGVGMPKKFDGNLLAMSYGKKLKFINHLSANNVGKDPLIEIQAHGESSNSVENDKPTPFLSTGTAGNPPLPQHRFMFNTSALSNLNNFYRINSDWTANVNFSYLYHQENQNATISSETYLSDGQKFSYTEIQENRIKLERINTVLDLTGNTKNYFFKNKLIASYDPKRINSDLKINNKDADQRLKQQPFSISNELHYIKNITAAHTINFYSYIDKSAQAESLKIEPGLDDSLFNKGIPYAIIEQQVNTPTFFTKNYLSYGIQKGRFRQHYKAGFFIQNQQITSKLYRQQNDGNRMQIDNMNNDLSWFKSKFYAEGAVEYKDDKLRATLTLPLGQNNIHYQDFTQQLDTSLGRLFIDPSLNVDYRVGGEHYISGNYKFTNQLGGIEDVYRGSILKNYRSLYANDAPVSEQKIHKTSAEFRFKNSLQMLFFNLSSSFEHITANTISSFIWADNLQKRIILPLENTSTVLNFNASGSKYLFQLRSTVNVGAGYRVSRFKQLQNNILENFNSSTLTYEAGIEANLTRKLSWSYQGSYAITDNSVGKDTQIKIDPKQLTQRSSLTSTSIKNMSITLSGEHRYTKQTGQHALKYLFADFNARYVFVKLKTDFEFGISNLTNVKKFETIDFSQNGTSLLRFRLPGRQVMMKATFNF</sequence>
<evidence type="ECO:0000313" key="1">
    <source>
        <dbReference type="EMBL" id="MEN5378868.1"/>
    </source>
</evidence>
<dbReference type="SUPFAM" id="SSF49464">
    <property type="entry name" value="Carboxypeptidase regulatory domain-like"/>
    <property type="match status" value="1"/>
</dbReference>
<comment type="caution">
    <text evidence="1">The sequence shown here is derived from an EMBL/GenBank/DDBJ whole genome shotgun (WGS) entry which is preliminary data.</text>
</comment>
<dbReference type="Proteomes" id="UP001409291">
    <property type="component" value="Unassembled WGS sequence"/>
</dbReference>
<protein>
    <submittedName>
        <fullName evidence="1">Carboxypeptidase-like regulatory domain-containing protein</fullName>
    </submittedName>
</protein>
<dbReference type="SUPFAM" id="SSF56935">
    <property type="entry name" value="Porins"/>
    <property type="match status" value="1"/>
</dbReference>
<evidence type="ECO:0000313" key="2">
    <source>
        <dbReference type="Proteomes" id="UP001409291"/>
    </source>
</evidence>
<dbReference type="RefSeq" id="WP_346581731.1">
    <property type="nucleotide sequence ID" value="NZ_JBDJLH010000017.1"/>
</dbReference>
<dbReference type="EMBL" id="JBDJNQ010000008">
    <property type="protein sequence ID" value="MEN5378868.1"/>
    <property type="molecule type" value="Genomic_DNA"/>
</dbReference>
<keyword evidence="2" id="KW-1185">Reference proteome</keyword>
<gene>
    <name evidence="1" type="ORF">ABE541_16520</name>
</gene>
<accession>A0ABV0BX72</accession>
<dbReference type="InterPro" id="IPR008969">
    <property type="entry name" value="CarboxyPept-like_regulatory"/>
</dbReference>
<organism evidence="1 2">
    <name type="scientific">Sphingobacterium kitahiroshimense</name>
    <dbReference type="NCBI Taxonomy" id="470446"/>
    <lineage>
        <taxon>Bacteria</taxon>
        <taxon>Pseudomonadati</taxon>
        <taxon>Bacteroidota</taxon>
        <taxon>Sphingobacteriia</taxon>
        <taxon>Sphingobacteriales</taxon>
        <taxon>Sphingobacteriaceae</taxon>
        <taxon>Sphingobacterium</taxon>
    </lineage>
</organism>